<accession>A0A5J9UK18</accession>
<dbReference type="InterPro" id="IPR006501">
    <property type="entry name" value="Pectinesterase_inhib_dom"/>
</dbReference>
<dbReference type="SUPFAM" id="SSF101148">
    <property type="entry name" value="Plant invertase/pectin methylesterase inhibitor"/>
    <property type="match status" value="1"/>
</dbReference>
<dbReference type="OrthoDB" id="684246at2759"/>
<dbReference type="EMBL" id="RWGY01000013">
    <property type="protein sequence ID" value="TVU23866.1"/>
    <property type="molecule type" value="Genomic_DNA"/>
</dbReference>
<protein>
    <recommendedName>
        <fullName evidence="1">Pectinesterase inhibitor domain-containing protein</fullName>
    </recommendedName>
</protein>
<keyword evidence="3" id="KW-1185">Reference proteome</keyword>
<evidence type="ECO:0000313" key="3">
    <source>
        <dbReference type="Proteomes" id="UP000324897"/>
    </source>
</evidence>
<evidence type="ECO:0000259" key="1">
    <source>
        <dbReference type="SMART" id="SM00856"/>
    </source>
</evidence>
<dbReference type="GO" id="GO:0004857">
    <property type="term" value="F:enzyme inhibitor activity"/>
    <property type="evidence" value="ECO:0007669"/>
    <property type="project" value="InterPro"/>
</dbReference>
<sequence length="183" mass="19410">MAMPPSSSSADEAFLRARCATTKNATTCYKALLPFASSFNGSQVRISFAATAVAFDQLRGFLAELRQLQAAGGTGTGRPRDQALSGCVVVMVDGGDGEEEALSCLHWLESPGSNKERASAFFWARQHLSTAGSCSEGCIRNFVEAGNPTFSSNVGKKKKIVAMATTVDQYVDIALYLVVGIKL</sequence>
<feature type="domain" description="Pectinesterase inhibitor" evidence="1">
    <location>
        <begin position="10"/>
        <end position="177"/>
    </location>
</feature>
<name>A0A5J9UK18_9POAL</name>
<organism evidence="2 3">
    <name type="scientific">Eragrostis curvula</name>
    <name type="common">weeping love grass</name>
    <dbReference type="NCBI Taxonomy" id="38414"/>
    <lineage>
        <taxon>Eukaryota</taxon>
        <taxon>Viridiplantae</taxon>
        <taxon>Streptophyta</taxon>
        <taxon>Embryophyta</taxon>
        <taxon>Tracheophyta</taxon>
        <taxon>Spermatophyta</taxon>
        <taxon>Magnoliopsida</taxon>
        <taxon>Liliopsida</taxon>
        <taxon>Poales</taxon>
        <taxon>Poaceae</taxon>
        <taxon>PACMAD clade</taxon>
        <taxon>Chloridoideae</taxon>
        <taxon>Eragrostideae</taxon>
        <taxon>Eragrostidinae</taxon>
        <taxon>Eragrostis</taxon>
    </lineage>
</organism>
<feature type="non-terminal residue" evidence="2">
    <location>
        <position position="1"/>
    </location>
</feature>
<dbReference type="Gramene" id="TVU23866">
    <property type="protein sequence ID" value="TVU23866"/>
    <property type="gene ID" value="EJB05_26250"/>
</dbReference>
<reference evidence="2 3" key="1">
    <citation type="journal article" date="2019" name="Sci. Rep.">
        <title>A high-quality genome of Eragrostis curvula grass provides insights into Poaceae evolution and supports new strategies to enhance forage quality.</title>
        <authorList>
            <person name="Carballo J."/>
            <person name="Santos B.A.C.M."/>
            <person name="Zappacosta D."/>
            <person name="Garbus I."/>
            <person name="Selva J.P."/>
            <person name="Gallo C.A."/>
            <person name="Diaz A."/>
            <person name="Albertini E."/>
            <person name="Caccamo M."/>
            <person name="Echenique V."/>
        </authorList>
    </citation>
    <scope>NUCLEOTIDE SEQUENCE [LARGE SCALE GENOMIC DNA]</scope>
    <source>
        <strain evidence="3">cv. Victoria</strain>
        <tissue evidence="2">Leaf</tissue>
    </source>
</reference>
<dbReference type="InterPro" id="IPR035513">
    <property type="entry name" value="Invertase/methylesterase_inhib"/>
</dbReference>
<dbReference type="Pfam" id="PF04043">
    <property type="entry name" value="PMEI"/>
    <property type="match status" value="1"/>
</dbReference>
<dbReference type="Proteomes" id="UP000324897">
    <property type="component" value="Chromosome 2"/>
</dbReference>
<dbReference type="SMART" id="SM00856">
    <property type="entry name" value="PMEI"/>
    <property type="match status" value="1"/>
</dbReference>
<evidence type="ECO:0000313" key="2">
    <source>
        <dbReference type="EMBL" id="TVU23866.1"/>
    </source>
</evidence>
<dbReference type="Gene3D" id="1.20.140.40">
    <property type="entry name" value="Invertase/pectin methylesterase inhibitor family protein"/>
    <property type="match status" value="1"/>
</dbReference>
<proteinExistence type="predicted"/>
<comment type="caution">
    <text evidence="2">The sequence shown here is derived from an EMBL/GenBank/DDBJ whole genome shotgun (WGS) entry which is preliminary data.</text>
</comment>
<dbReference type="AlphaFoldDB" id="A0A5J9UK18"/>
<gene>
    <name evidence="2" type="ORF">EJB05_26250</name>
</gene>